<name>A0ABP7VPI7_9ACTN</name>
<dbReference type="Proteomes" id="UP001499984">
    <property type="component" value="Unassembled WGS sequence"/>
</dbReference>
<dbReference type="EMBL" id="BAAAZY010000012">
    <property type="protein sequence ID" value="GAA4071601.1"/>
    <property type="molecule type" value="Genomic_DNA"/>
</dbReference>
<comment type="caution">
    <text evidence="1">The sequence shown here is derived from an EMBL/GenBank/DDBJ whole genome shotgun (WGS) entry which is preliminary data.</text>
</comment>
<reference evidence="2" key="1">
    <citation type="journal article" date="2019" name="Int. J. Syst. Evol. Microbiol.">
        <title>The Global Catalogue of Microorganisms (GCM) 10K type strain sequencing project: providing services to taxonomists for standard genome sequencing and annotation.</title>
        <authorList>
            <consortium name="The Broad Institute Genomics Platform"/>
            <consortium name="The Broad Institute Genome Sequencing Center for Infectious Disease"/>
            <person name="Wu L."/>
            <person name="Ma J."/>
        </authorList>
    </citation>
    <scope>NUCLEOTIDE SEQUENCE [LARGE SCALE GENOMIC DNA]</scope>
    <source>
        <strain evidence="2">JCM 16925</strain>
    </source>
</reference>
<proteinExistence type="predicted"/>
<evidence type="ECO:0000313" key="1">
    <source>
        <dbReference type="EMBL" id="GAA4071601.1"/>
    </source>
</evidence>
<dbReference type="InterPro" id="IPR036890">
    <property type="entry name" value="HATPase_C_sf"/>
</dbReference>
<accession>A0ABP7VPI7</accession>
<keyword evidence="2" id="KW-1185">Reference proteome</keyword>
<dbReference type="Gene3D" id="3.30.565.10">
    <property type="entry name" value="Histidine kinase-like ATPase, C-terminal domain"/>
    <property type="match status" value="1"/>
</dbReference>
<evidence type="ECO:0000313" key="2">
    <source>
        <dbReference type="Proteomes" id="UP001499984"/>
    </source>
</evidence>
<sequence length="61" mass="6757">MPEPAPRLPGPDRTDGRGLLLVDGLADRWGWGPRPFGTPGKVVWAEYDRRSHSAETVLSQM</sequence>
<gene>
    <name evidence="1" type="ORF">GCM10022233_55590</name>
</gene>
<organism evidence="1 2">
    <name type="scientific">Streptomyces shaanxiensis</name>
    <dbReference type="NCBI Taxonomy" id="653357"/>
    <lineage>
        <taxon>Bacteria</taxon>
        <taxon>Bacillati</taxon>
        <taxon>Actinomycetota</taxon>
        <taxon>Actinomycetes</taxon>
        <taxon>Kitasatosporales</taxon>
        <taxon>Streptomycetaceae</taxon>
        <taxon>Streptomyces</taxon>
    </lineage>
</organism>
<protein>
    <submittedName>
        <fullName evidence="1">Uncharacterized protein</fullName>
    </submittedName>
</protein>
<dbReference type="CDD" id="cd16936">
    <property type="entry name" value="HATPase_RsbW-like"/>
    <property type="match status" value="1"/>
</dbReference>